<keyword evidence="3" id="KW-1185">Reference proteome</keyword>
<feature type="compositionally biased region" description="Basic and acidic residues" evidence="1">
    <location>
        <begin position="269"/>
        <end position="278"/>
    </location>
</feature>
<accession>A0A9P6U861</accession>
<gene>
    <name evidence="2" type="ORF">DFQ27_001646</name>
</gene>
<dbReference type="Proteomes" id="UP000807716">
    <property type="component" value="Unassembled WGS sequence"/>
</dbReference>
<organism evidence="2 3">
    <name type="scientific">Actinomortierella ambigua</name>
    <dbReference type="NCBI Taxonomy" id="1343610"/>
    <lineage>
        <taxon>Eukaryota</taxon>
        <taxon>Fungi</taxon>
        <taxon>Fungi incertae sedis</taxon>
        <taxon>Mucoromycota</taxon>
        <taxon>Mortierellomycotina</taxon>
        <taxon>Mortierellomycetes</taxon>
        <taxon>Mortierellales</taxon>
        <taxon>Mortierellaceae</taxon>
        <taxon>Actinomortierella</taxon>
    </lineage>
</organism>
<proteinExistence type="predicted"/>
<feature type="region of interest" description="Disordered" evidence="1">
    <location>
        <begin position="55"/>
        <end position="94"/>
    </location>
</feature>
<dbReference type="EMBL" id="JAAAJB010000157">
    <property type="protein sequence ID" value="KAG0263635.1"/>
    <property type="molecule type" value="Genomic_DNA"/>
</dbReference>
<reference evidence="2" key="1">
    <citation type="journal article" date="2020" name="Fungal Divers.">
        <title>Resolving the Mortierellaceae phylogeny through synthesis of multi-gene phylogenetics and phylogenomics.</title>
        <authorList>
            <person name="Vandepol N."/>
            <person name="Liber J."/>
            <person name="Desiro A."/>
            <person name="Na H."/>
            <person name="Kennedy M."/>
            <person name="Barry K."/>
            <person name="Grigoriev I.V."/>
            <person name="Miller A.N."/>
            <person name="O'Donnell K."/>
            <person name="Stajich J.E."/>
            <person name="Bonito G."/>
        </authorList>
    </citation>
    <scope>NUCLEOTIDE SEQUENCE</scope>
    <source>
        <strain evidence="2">BC1065</strain>
    </source>
</reference>
<feature type="region of interest" description="Disordered" evidence="1">
    <location>
        <begin position="269"/>
        <end position="297"/>
    </location>
</feature>
<feature type="region of interest" description="Disordered" evidence="1">
    <location>
        <begin position="463"/>
        <end position="484"/>
    </location>
</feature>
<evidence type="ECO:0000313" key="2">
    <source>
        <dbReference type="EMBL" id="KAG0263635.1"/>
    </source>
</evidence>
<name>A0A9P6U861_9FUNG</name>
<feature type="compositionally biased region" description="Acidic residues" evidence="1">
    <location>
        <begin position="472"/>
        <end position="484"/>
    </location>
</feature>
<evidence type="ECO:0000313" key="3">
    <source>
        <dbReference type="Proteomes" id="UP000807716"/>
    </source>
</evidence>
<comment type="caution">
    <text evidence="2">The sequence shown here is derived from an EMBL/GenBank/DDBJ whole genome shotgun (WGS) entry which is preliminary data.</text>
</comment>
<dbReference type="OrthoDB" id="2427805at2759"/>
<sequence>MIKKRALDAMETSIDQVSAADAKVTGLLLDEFKGEPLAIAHFFKKTGQEKLPADGAALKPQRDPPVDANEPATAPPPTKAKKRRTSKSACASPLIETAEAKKRRTEARAKRHADLDHRKFWKLASGRCVEDILFEAAVRGHANVKQRSYTIDFNCERTKSLFKDAEWNEIKAFDNFALPKLPKSTTDYVLAVRSALRRGEHPASVPVPRDDRYSCDLVLRTFLSWTSLYAEEPSPFANSALTEAFWCREAWPLLKNLLSDVKGISMIDGEKHGTESSRHRNRSRVADQESTTTRKRSGAKLDLIAHDSVNKRDWFVVESPKEWDEQSTKFLKELDVKVFRNLHLIAAHRLAEPHSTEFRKEARFFSLYAGGRGFVTMEVRPCPASGYVMLAHTYDMFILPSTIGSWTHQCRGLTFLLQIRGCMKTTIAKYNECIRKQEEAATRDEDSDHDAWLYQPSRPHVFDSTLCSSPIDPEDDDDLDGDLE</sequence>
<protein>
    <submittedName>
        <fullName evidence="2">Uncharacterized protein</fullName>
    </submittedName>
</protein>
<evidence type="ECO:0000256" key="1">
    <source>
        <dbReference type="SAM" id="MobiDB-lite"/>
    </source>
</evidence>
<dbReference type="AlphaFoldDB" id="A0A9P6U861"/>